<protein>
    <submittedName>
        <fullName evidence="2">Uncharacterized protein</fullName>
    </submittedName>
</protein>
<keyword evidence="3" id="KW-1185">Reference proteome</keyword>
<dbReference type="EMBL" id="CM001883">
    <property type="protein sequence ID" value="EOY10513.1"/>
    <property type="molecule type" value="Genomic_DNA"/>
</dbReference>
<dbReference type="AlphaFoldDB" id="A0A061F0S4"/>
<proteinExistence type="predicted"/>
<dbReference type="Proteomes" id="UP000026915">
    <property type="component" value="Chromosome 5"/>
</dbReference>
<dbReference type="InParanoid" id="A0A061F0S4"/>
<reference evidence="2 3" key="1">
    <citation type="journal article" date="2013" name="Genome Biol.">
        <title>The genome sequence of the most widely cultivated cacao type and its use to identify candidate genes regulating pod color.</title>
        <authorList>
            <person name="Motamayor J.C."/>
            <person name="Mockaitis K."/>
            <person name="Schmutz J."/>
            <person name="Haiminen N."/>
            <person name="Iii D.L."/>
            <person name="Cornejo O."/>
            <person name="Findley S.D."/>
            <person name="Zheng P."/>
            <person name="Utro F."/>
            <person name="Royaert S."/>
            <person name="Saski C."/>
            <person name="Jenkins J."/>
            <person name="Podicheti R."/>
            <person name="Zhao M."/>
            <person name="Scheffler B.E."/>
            <person name="Stack J.C."/>
            <person name="Feltus F.A."/>
            <person name="Mustiga G.M."/>
            <person name="Amores F."/>
            <person name="Phillips W."/>
            <person name="Marelli J.P."/>
            <person name="May G.D."/>
            <person name="Shapiro H."/>
            <person name="Ma J."/>
            <person name="Bustamante C.D."/>
            <person name="Schnell R.J."/>
            <person name="Main D."/>
            <person name="Gilbert D."/>
            <person name="Parida L."/>
            <person name="Kuhn D.N."/>
        </authorList>
    </citation>
    <scope>NUCLEOTIDE SEQUENCE [LARGE SCALE GENOMIC DNA]</scope>
    <source>
        <strain evidence="3">cv. Matina 1-6</strain>
    </source>
</reference>
<evidence type="ECO:0000256" key="1">
    <source>
        <dbReference type="SAM" id="SignalP"/>
    </source>
</evidence>
<feature type="chain" id="PRO_5001601549" evidence="1">
    <location>
        <begin position="21"/>
        <end position="123"/>
    </location>
</feature>
<accession>A0A061F0S4</accession>
<name>A0A061F0S4_THECC</name>
<evidence type="ECO:0000313" key="2">
    <source>
        <dbReference type="EMBL" id="EOY10513.1"/>
    </source>
</evidence>
<gene>
    <name evidence="2" type="ORF">TCM_025854</name>
</gene>
<feature type="signal peptide" evidence="1">
    <location>
        <begin position="1"/>
        <end position="20"/>
    </location>
</feature>
<dbReference type="Gramene" id="EOY10513">
    <property type="protein sequence ID" value="EOY10513"/>
    <property type="gene ID" value="TCM_025854"/>
</dbReference>
<sequence>MYSNINITLLLKLILKMVHLLNDLPFHHIFIYFGCEKKRQKQLACWEDTGGHVSSSRSSPPPSTAVHPCNVKLSLDWTPLSKTRDRERHMGDRGVAKRGMHQGTFQHQTNLFSTLLSLKTFRH</sequence>
<dbReference type="HOGENOM" id="CLU_2019417_0_0_1"/>
<keyword evidence="1" id="KW-0732">Signal</keyword>
<evidence type="ECO:0000313" key="3">
    <source>
        <dbReference type="Proteomes" id="UP000026915"/>
    </source>
</evidence>
<organism evidence="2 3">
    <name type="scientific">Theobroma cacao</name>
    <name type="common">Cacao</name>
    <name type="synonym">Cocoa</name>
    <dbReference type="NCBI Taxonomy" id="3641"/>
    <lineage>
        <taxon>Eukaryota</taxon>
        <taxon>Viridiplantae</taxon>
        <taxon>Streptophyta</taxon>
        <taxon>Embryophyta</taxon>
        <taxon>Tracheophyta</taxon>
        <taxon>Spermatophyta</taxon>
        <taxon>Magnoliopsida</taxon>
        <taxon>eudicotyledons</taxon>
        <taxon>Gunneridae</taxon>
        <taxon>Pentapetalae</taxon>
        <taxon>rosids</taxon>
        <taxon>malvids</taxon>
        <taxon>Malvales</taxon>
        <taxon>Malvaceae</taxon>
        <taxon>Byttnerioideae</taxon>
        <taxon>Theobroma</taxon>
    </lineage>
</organism>